<dbReference type="EMBL" id="DF933813">
    <property type="protein sequence ID" value="GAM35587.1"/>
    <property type="molecule type" value="Genomic_DNA"/>
</dbReference>
<sequence>MDLRAFFQLDNPSGEFRWLTTFISALHGLASALCAVHNVRLNVPENGIRFEGVGYHHDLRPANILVSRNTFVLADFGLGKLKPANEPSVTIWKAGTGDYLAPECTDEDFHHQDVGRSVDIWAFGCLMAEVVTFAQRGKVGLEEFRKMRLDESPDKVWRNTYFFGSDKNYRPSVQRWLQSLETDAHSHSFSQVILTALTGDPVRRTQMTQIRERLALFSLVARLNAVYDFLTKIFEFNDLKEERSPSIMSIWFERERVRAFSKAFGLDNSVYDNTAPTIEETVYDYCFNKLTDMFHITREFCEAHDADTESTGNLMRPEVTSASQSTSTETLSTYTLSRDISERVQELWDILPDSRRRLVEAEWLHRILESDNIQELTTVQSSLSNSGHTPVYERGSALAMMKKIRLEMLSNPSTGQYDNQLSAQDIEYTDTFSGHQIGLFRKSTPVLVEWMYYSPRWKSVSATQRALVMSLKAKGFGLTGKVEGLRVLDCLGFFEETKNNAGYGFVYKMPPQIHHHAVTSRPTTLHELLITSAKNAKIDKYSSEPLLEDKFVLAYKLVAFLADFHTIGWVHENFHSINVVFFLAPEEMKSIGPISSFILREPYIIGLHKSRPASEHWQTEGPAMDRRFMDYLRPEYLQHKRFSILDDYYSLGLMLLEIGLWYPEQGWSQQKEYKALPPGKLRELFLKRYVPRLGPRMGSIYRDIVEMCLNNGLDDKSPTVKTSEEKSQSIFRAFIHNVVYQLSELVRSAAPSKLGLLDSKSMASSSIFD</sequence>
<dbReference type="InterPro" id="IPR000719">
    <property type="entry name" value="Prot_kinase_dom"/>
</dbReference>
<dbReference type="Pfam" id="PF24476">
    <property type="entry name" value="DUF7580"/>
    <property type="match status" value="1"/>
</dbReference>
<gene>
    <name evidence="3" type="ORF">TCE0_017r04036</name>
</gene>
<organism evidence="3 4">
    <name type="scientific">Talaromyces pinophilus</name>
    <name type="common">Penicillium pinophilum</name>
    <dbReference type="NCBI Taxonomy" id="128442"/>
    <lineage>
        <taxon>Eukaryota</taxon>
        <taxon>Fungi</taxon>
        <taxon>Dikarya</taxon>
        <taxon>Ascomycota</taxon>
        <taxon>Pezizomycotina</taxon>
        <taxon>Eurotiomycetes</taxon>
        <taxon>Eurotiomycetidae</taxon>
        <taxon>Eurotiales</taxon>
        <taxon>Trichocomaceae</taxon>
        <taxon>Talaromyces</taxon>
        <taxon>Talaromyces sect. Talaromyces</taxon>
    </lineage>
</organism>
<proteinExistence type="predicted"/>
<evidence type="ECO:0000256" key="1">
    <source>
        <dbReference type="SAM" id="MobiDB-lite"/>
    </source>
</evidence>
<dbReference type="AlphaFoldDB" id="A0A6V8H2P2"/>
<evidence type="ECO:0000259" key="2">
    <source>
        <dbReference type="PROSITE" id="PS50011"/>
    </source>
</evidence>
<comment type="caution">
    <text evidence="3">The sequence shown here is derived from an EMBL/GenBank/DDBJ whole genome shotgun (WGS) entry which is preliminary data.</text>
</comment>
<name>A0A6V8H2P2_TALPI</name>
<dbReference type="SUPFAM" id="SSF56112">
    <property type="entry name" value="Protein kinase-like (PK-like)"/>
    <property type="match status" value="2"/>
</dbReference>
<feature type="domain" description="Protein kinase" evidence="2">
    <location>
        <begin position="1"/>
        <end position="217"/>
    </location>
</feature>
<reference evidence="4" key="1">
    <citation type="journal article" date="2015" name="Genome Announc.">
        <title>Draft genome sequence of Talaromyces cellulolyticus strain Y-94, a source of lignocellulosic biomass-degrading enzymes.</title>
        <authorList>
            <person name="Fujii T."/>
            <person name="Koike H."/>
            <person name="Sawayama S."/>
            <person name="Yano S."/>
            <person name="Inoue H."/>
        </authorList>
    </citation>
    <scope>NUCLEOTIDE SEQUENCE [LARGE SCALE GENOMIC DNA]</scope>
    <source>
        <strain evidence="4">Y-94</strain>
    </source>
</reference>
<dbReference type="GO" id="GO:0004672">
    <property type="term" value="F:protein kinase activity"/>
    <property type="evidence" value="ECO:0007669"/>
    <property type="project" value="InterPro"/>
</dbReference>
<dbReference type="Proteomes" id="UP000053095">
    <property type="component" value="Unassembled WGS sequence"/>
</dbReference>
<dbReference type="PANTHER" id="PTHR37542:SF3">
    <property type="entry name" value="PRION-INHIBITION AND PROPAGATION HELO DOMAIN-CONTAINING PROTEIN"/>
    <property type="match status" value="1"/>
</dbReference>
<accession>A0A6V8H2P2</accession>
<feature type="compositionally biased region" description="Low complexity" evidence="1">
    <location>
        <begin position="320"/>
        <end position="330"/>
    </location>
</feature>
<dbReference type="Pfam" id="PF00069">
    <property type="entry name" value="Pkinase"/>
    <property type="match status" value="1"/>
</dbReference>
<dbReference type="PROSITE" id="PS50011">
    <property type="entry name" value="PROTEIN_KINASE_DOM"/>
    <property type="match status" value="1"/>
</dbReference>
<dbReference type="PANTHER" id="PTHR37542">
    <property type="entry name" value="HELO DOMAIN-CONTAINING PROTEIN-RELATED"/>
    <property type="match status" value="1"/>
</dbReference>
<dbReference type="SMART" id="SM00220">
    <property type="entry name" value="S_TKc"/>
    <property type="match status" value="1"/>
</dbReference>
<dbReference type="Gene3D" id="1.10.510.10">
    <property type="entry name" value="Transferase(Phosphotransferase) domain 1"/>
    <property type="match status" value="2"/>
</dbReference>
<keyword evidence="4" id="KW-1185">Reference proteome</keyword>
<dbReference type="InterPro" id="IPR011009">
    <property type="entry name" value="Kinase-like_dom_sf"/>
</dbReference>
<feature type="region of interest" description="Disordered" evidence="1">
    <location>
        <begin position="309"/>
        <end position="330"/>
    </location>
</feature>
<dbReference type="InterPro" id="IPR056002">
    <property type="entry name" value="DUF7580"/>
</dbReference>
<evidence type="ECO:0000313" key="3">
    <source>
        <dbReference type="EMBL" id="GAM35587.1"/>
    </source>
</evidence>
<protein>
    <recommendedName>
        <fullName evidence="2">Protein kinase domain-containing protein</fullName>
    </recommendedName>
</protein>
<evidence type="ECO:0000313" key="4">
    <source>
        <dbReference type="Proteomes" id="UP000053095"/>
    </source>
</evidence>
<dbReference type="GO" id="GO:0005524">
    <property type="term" value="F:ATP binding"/>
    <property type="evidence" value="ECO:0007669"/>
    <property type="project" value="InterPro"/>
</dbReference>